<keyword evidence="2" id="KW-0378">Hydrolase</keyword>
<dbReference type="InterPro" id="IPR036573">
    <property type="entry name" value="CBM_sf_5/12"/>
</dbReference>
<evidence type="ECO:0000259" key="6">
    <source>
        <dbReference type="SMART" id="SM00495"/>
    </source>
</evidence>
<evidence type="ECO:0000256" key="5">
    <source>
        <dbReference type="SAM" id="Phobius"/>
    </source>
</evidence>
<dbReference type="GO" id="GO:0004553">
    <property type="term" value="F:hydrolase activity, hydrolyzing O-glycosyl compounds"/>
    <property type="evidence" value="ECO:0007669"/>
    <property type="project" value="InterPro"/>
</dbReference>
<dbReference type="AlphaFoldDB" id="W7YNS6"/>
<dbReference type="RefSeq" id="WP_036650534.1">
    <property type="nucleotide sequence ID" value="NZ_BAVZ01000010.1"/>
</dbReference>
<dbReference type="SMART" id="SM00495">
    <property type="entry name" value="ChtBD3"/>
    <property type="match status" value="1"/>
</dbReference>
<dbReference type="SUPFAM" id="SSF51055">
    <property type="entry name" value="Carbohydrate binding domain"/>
    <property type="match status" value="1"/>
</dbReference>
<keyword evidence="4" id="KW-0624">Polysaccharide degradation</keyword>
<keyword evidence="8" id="KW-1185">Reference proteome</keyword>
<dbReference type="InterPro" id="IPR003610">
    <property type="entry name" value="CBM5/12"/>
</dbReference>
<dbReference type="CDD" id="cd12214">
    <property type="entry name" value="ChiA1_BD"/>
    <property type="match status" value="1"/>
</dbReference>
<dbReference type="NCBIfam" id="TIGR02532">
    <property type="entry name" value="IV_pilin_GFxxxE"/>
    <property type="match status" value="1"/>
</dbReference>
<dbReference type="Gene3D" id="2.10.10.20">
    <property type="entry name" value="Carbohydrate-binding module superfamily 5/12"/>
    <property type="match status" value="1"/>
</dbReference>
<feature type="domain" description="Chitin-binding type-3" evidence="6">
    <location>
        <begin position="107"/>
        <end position="153"/>
    </location>
</feature>
<protein>
    <recommendedName>
        <fullName evidence="6">Chitin-binding type-3 domain-containing protein</fullName>
    </recommendedName>
</protein>
<dbReference type="PROSITE" id="PS00409">
    <property type="entry name" value="PROKAR_NTER_METHYL"/>
    <property type="match status" value="1"/>
</dbReference>
<dbReference type="OrthoDB" id="2617985at2"/>
<dbReference type="Pfam" id="PF02839">
    <property type="entry name" value="CBM_5_12"/>
    <property type="match status" value="1"/>
</dbReference>
<evidence type="ECO:0000256" key="2">
    <source>
        <dbReference type="ARBA" id="ARBA00022801"/>
    </source>
</evidence>
<evidence type="ECO:0000313" key="8">
    <source>
        <dbReference type="Proteomes" id="UP000019364"/>
    </source>
</evidence>
<evidence type="ECO:0000256" key="4">
    <source>
        <dbReference type="ARBA" id="ARBA00023326"/>
    </source>
</evidence>
<keyword evidence="3" id="KW-0178">Competence</keyword>
<name>W7YNS6_9BACL</name>
<dbReference type="GO" id="GO:0030420">
    <property type="term" value="P:establishment of competence for transformation"/>
    <property type="evidence" value="ECO:0007669"/>
    <property type="project" value="UniProtKB-KW"/>
</dbReference>
<keyword evidence="4" id="KW-0119">Carbohydrate metabolism</keyword>
<accession>W7YNS6</accession>
<evidence type="ECO:0000256" key="1">
    <source>
        <dbReference type="ARBA" id="ARBA00004241"/>
    </source>
</evidence>
<dbReference type="STRING" id="1236976.JCM16418_3394"/>
<comment type="subcellular location">
    <subcellularLocation>
        <location evidence="1">Cell surface</location>
    </subcellularLocation>
</comment>
<dbReference type="GO" id="GO:0030246">
    <property type="term" value="F:carbohydrate binding"/>
    <property type="evidence" value="ECO:0007669"/>
    <property type="project" value="InterPro"/>
</dbReference>
<feature type="transmembrane region" description="Helical" evidence="5">
    <location>
        <begin position="12"/>
        <end position="33"/>
    </location>
</feature>
<sequence>MNALKQDKGFTLIEVIASFVLLAILATVITSLFSNGFRSITKFGTRSEKMLVARQNIEGATLGTDGNITVNRISGSGPPAIKFHGETVSEPIAGTSGSKMTVFISTPPLWAAAVNYTLNDHVRYNNKNYTCIRPHISDATNKPLSSGSPWVEY</sequence>
<comment type="caution">
    <text evidence="7">The sequence shown here is derived from an EMBL/GenBank/DDBJ whole genome shotgun (WGS) entry which is preliminary data.</text>
</comment>
<proteinExistence type="predicted"/>
<dbReference type="EMBL" id="BAVZ01000010">
    <property type="protein sequence ID" value="GAF09268.1"/>
    <property type="molecule type" value="Genomic_DNA"/>
</dbReference>
<dbReference type="Pfam" id="PF07963">
    <property type="entry name" value="N_methyl"/>
    <property type="match status" value="1"/>
</dbReference>
<evidence type="ECO:0000313" key="7">
    <source>
        <dbReference type="EMBL" id="GAF09268.1"/>
    </source>
</evidence>
<organism evidence="7 8">
    <name type="scientific">Paenibacillus pini JCM 16418</name>
    <dbReference type="NCBI Taxonomy" id="1236976"/>
    <lineage>
        <taxon>Bacteria</taxon>
        <taxon>Bacillati</taxon>
        <taxon>Bacillota</taxon>
        <taxon>Bacilli</taxon>
        <taxon>Bacillales</taxon>
        <taxon>Paenibacillaceae</taxon>
        <taxon>Paenibacillus</taxon>
    </lineage>
</organism>
<gene>
    <name evidence="7" type="ORF">JCM16418_3394</name>
</gene>
<keyword evidence="5" id="KW-0472">Membrane</keyword>
<dbReference type="GO" id="GO:0009986">
    <property type="term" value="C:cell surface"/>
    <property type="evidence" value="ECO:0007669"/>
    <property type="project" value="UniProtKB-SubCell"/>
</dbReference>
<keyword evidence="5" id="KW-1133">Transmembrane helix</keyword>
<dbReference type="GO" id="GO:0000272">
    <property type="term" value="P:polysaccharide catabolic process"/>
    <property type="evidence" value="ECO:0007669"/>
    <property type="project" value="UniProtKB-KW"/>
</dbReference>
<keyword evidence="5" id="KW-0812">Transmembrane</keyword>
<evidence type="ECO:0000256" key="3">
    <source>
        <dbReference type="ARBA" id="ARBA00023287"/>
    </source>
</evidence>
<dbReference type="InterPro" id="IPR012902">
    <property type="entry name" value="N_methyl_site"/>
</dbReference>
<dbReference type="Proteomes" id="UP000019364">
    <property type="component" value="Unassembled WGS sequence"/>
</dbReference>
<reference evidence="7 8" key="1">
    <citation type="journal article" date="2014" name="Genome Announc.">
        <title>Draft Genome Sequence of Paenibacillus pini JCM 16418T, Isolated from the Rhizosphere of Pine Tree.</title>
        <authorList>
            <person name="Yuki M."/>
            <person name="Oshima K."/>
            <person name="Suda W."/>
            <person name="Oshida Y."/>
            <person name="Kitamura K."/>
            <person name="Iida Y."/>
            <person name="Hattori M."/>
            <person name="Ohkuma M."/>
        </authorList>
    </citation>
    <scope>NUCLEOTIDE SEQUENCE [LARGE SCALE GENOMIC DNA]</scope>
    <source>
        <strain evidence="7 8">JCM 16418</strain>
    </source>
</reference>
<dbReference type="GO" id="GO:0005576">
    <property type="term" value="C:extracellular region"/>
    <property type="evidence" value="ECO:0007669"/>
    <property type="project" value="InterPro"/>
</dbReference>